<dbReference type="EMBL" id="CAKASE010000076">
    <property type="protein sequence ID" value="CAG9577506.1"/>
    <property type="molecule type" value="Genomic_DNA"/>
</dbReference>
<dbReference type="GO" id="GO:0006401">
    <property type="term" value="P:RNA catabolic process"/>
    <property type="evidence" value="ECO:0007669"/>
    <property type="project" value="InterPro"/>
</dbReference>
<keyword evidence="2" id="KW-1185">Reference proteome</keyword>
<dbReference type="InterPro" id="IPR013924">
    <property type="entry name" value="RNase_H2_suC"/>
</dbReference>
<dbReference type="Pfam" id="PF08615">
    <property type="entry name" value="RNase_H2_suC"/>
    <property type="match status" value="1"/>
</dbReference>
<name>A0A8J2R5J3_9NEOP</name>
<dbReference type="CDD" id="cd09271">
    <property type="entry name" value="RNase_H2-C"/>
    <property type="match status" value="1"/>
</dbReference>
<dbReference type="GO" id="GO:0032299">
    <property type="term" value="C:ribonuclease H2 complex"/>
    <property type="evidence" value="ECO:0007669"/>
    <property type="project" value="InterPro"/>
</dbReference>
<dbReference type="PANTHER" id="PTHR47204:SF1">
    <property type="entry name" value="RIBONUCLEASE H2 SUBUNIT C"/>
    <property type="match status" value="1"/>
</dbReference>
<evidence type="ECO:0000313" key="1">
    <source>
        <dbReference type="EMBL" id="CAG9577506.1"/>
    </source>
</evidence>
<protein>
    <submittedName>
        <fullName evidence="1">(African queen) hypothetical protein</fullName>
    </submittedName>
</protein>
<reference evidence="1" key="1">
    <citation type="submission" date="2021-09" db="EMBL/GenBank/DDBJ databases">
        <authorList>
            <person name="Martin H S."/>
        </authorList>
    </citation>
    <scope>NUCLEOTIDE SEQUENCE</scope>
</reference>
<proteinExistence type="predicted"/>
<dbReference type="Proteomes" id="UP000789524">
    <property type="component" value="Unassembled WGS sequence"/>
</dbReference>
<organism evidence="1 2">
    <name type="scientific">Danaus chrysippus</name>
    <name type="common">African queen</name>
    <dbReference type="NCBI Taxonomy" id="151541"/>
    <lineage>
        <taxon>Eukaryota</taxon>
        <taxon>Metazoa</taxon>
        <taxon>Ecdysozoa</taxon>
        <taxon>Arthropoda</taxon>
        <taxon>Hexapoda</taxon>
        <taxon>Insecta</taxon>
        <taxon>Pterygota</taxon>
        <taxon>Neoptera</taxon>
        <taxon>Endopterygota</taxon>
        <taxon>Lepidoptera</taxon>
        <taxon>Glossata</taxon>
        <taxon>Ditrysia</taxon>
        <taxon>Papilionoidea</taxon>
        <taxon>Nymphalidae</taxon>
        <taxon>Danainae</taxon>
        <taxon>Danaini</taxon>
        <taxon>Danaina</taxon>
        <taxon>Danaus</taxon>
        <taxon>Anosia</taxon>
    </lineage>
</organism>
<gene>
    <name evidence="1" type="ORF">DCHRY22_LOCUS12328</name>
</gene>
<sequence>MSIHVENNLKDSTNDEIFKQKAHYIPCKIEEDGEANVKKYFEPYIVENTNGELSATFRGHSLDGVKLCLPEGYKAVLVTETKRPLSEDADRKFQIAGGLGDITYWNWDKKPSKNDSLVRALDWIDIAEAIHAD</sequence>
<dbReference type="PANTHER" id="PTHR47204">
    <property type="entry name" value="OS02G0168900 PROTEIN"/>
    <property type="match status" value="1"/>
</dbReference>
<comment type="caution">
    <text evidence="1">The sequence shown here is derived from an EMBL/GenBank/DDBJ whole genome shotgun (WGS) entry which is preliminary data.</text>
</comment>
<dbReference type="OrthoDB" id="6222486at2759"/>
<evidence type="ECO:0000313" key="2">
    <source>
        <dbReference type="Proteomes" id="UP000789524"/>
    </source>
</evidence>
<accession>A0A8J2R5J3</accession>
<dbReference type="AlphaFoldDB" id="A0A8J2R5J3"/>
<dbReference type="Gene3D" id="2.40.128.680">
    <property type="match status" value="1"/>
</dbReference>